<organism evidence="2 3">
    <name type="scientific">Boletus reticuloceps</name>
    <dbReference type="NCBI Taxonomy" id="495285"/>
    <lineage>
        <taxon>Eukaryota</taxon>
        <taxon>Fungi</taxon>
        <taxon>Dikarya</taxon>
        <taxon>Basidiomycota</taxon>
        <taxon>Agaricomycotina</taxon>
        <taxon>Agaricomycetes</taxon>
        <taxon>Agaricomycetidae</taxon>
        <taxon>Boletales</taxon>
        <taxon>Boletineae</taxon>
        <taxon>Boletaceae</taxon>
        <taxon>Boletoideae</taxon>
        <taxon>Boletus</taxon>
    </lineage>
</organism>
<reference evidence="2" key="1">
    <citation type="submission" date="2021-03" db="EMBL/GenBank/DDBJ databases">
        <title>Evolutionary innovations through gain and loss of genes in the ectomycorrhizal Boletales.</title>
        <authorList>
            <person name="Wu G."/>
            <person name="Miyauchi S."/>
            <person name="Morin E."/>
            <person name="Yang Z.-L."/>
            <person name="Xu J."/>
            <person name="Martin F.M."/>
        </authorList>
    </citation>
    <scope>NUCLEOTIDE SEQUENCE</scope>
    <source>
        <strain evidence="2">BR01</strain>
    </source>
</reference>
<feature type="compositionally biased region" description="Polar residues" evidence="1">
    <location>
        <begin position="151"/>
        <end position="162"/>
    </location>
</feature>
<comment type="caution">
    <text evidence="2">The sequence shown here is derived from an EMBL/GenBank/DDBJ whole genome shotgun (WGS) entry which is preliminary data.</text>
</comment>
<dbReference type="OrthoDB" id="248233at2759"/>
<accession>A0A8I2YTM7</accession>
<evidence type="ECO:0000313" key="2">
    <source>
        <dbReference type="EMBL" id="KAG6378161.1"/>
    </source>
</evidence>
<feature type="region of interest" description="Disordered" evidence="1">
    <location>
        <begin position="18"/>
        <end position="60"/>
    </location>
</feature>
<dbReference type="Proteomes" id="UP000683000">
    <property type="component" value="Unassembled WGS sequence"/>
</dbReference>
<evidence type="ECO:0000256" key="1">
    <source>
        <dbReference type="SAM" id="MobiDB-lite"/>
    </source>
</evidence>
<sequence>MTTLKNFQAEIEEIHVRERAKQHTQGARVLPSDGQLRQASASSVSQAGTTTYGRSDLHSSEQEEQILSLLAAHNDEQARNTLASLLTQFQGEYVFRIGQRPPLDPLFNGERLDSAPGWTGIGRTQEEVDILATELPRPRMISEAKYDSCHGSDTSPNLTPNA</sequence>
<dbReference type="EMBL" id="JAGFBS010000007">
    <property type="protein sequence ID" value="KAG6378161.1"/>
    <property type="molecule type" value="Genomic_DNA"/>
</dbReference>
<keyword evidence="3" id="KW-1185">Reference proteome</keyword>
<feature type="region of interest" description="Disordered" evidence="1">
    <location>
        <begin position="143"/>
        <end position="162"/>
    </location>
</feature>
<protein>
    <submittedName>
        <fullName evidence="2">Uncharacterized protein</fullName>
    </submittedName>
</protein>
<gene>
    <name evidence="2" type="ORF">JVT61DRAFT_13851</name>
</gene>
<dbReference type="AlphaFoldDB" id="A0A8I2YTM7"/>
<evidence type="ECO:0000313" key="3">
    <source>
        <dbReference type="Proteomes" id="UP000683000"/>
    </source>
</evidence>
<name>A0A8I2YTM7_9AGAM</name>
<proteinExistence type="predicted"/>
<feature type="compositionally biased region" description="Polar residues" evidence="1">
    <location>
        <begin position="35"/>
        <end position="53"/>
    </location>
</feature>